<evidence type="ECO:0000256" key="4">
    <source>
        <dbReference type="ARBA" id="ARBA00022614"/>
    </source>
</evidence>
<protein>
    <recommendedName>
        <fullName evidence="19">Leucine-rich repeat-containing N-terminal plant-type domain-containing protein</fullName>
    </recommendedName>
</protein>
<evidence type="ECO:0000256" key="2">
    <source>
        <dbReference type="ARBA" id="ARBA00009592"/>
    </source>
</evidence>
<keyword evidence="5" id="KW-1070">Brassinosteroid signaling pathway</keyword>
<dbReference type="InterPro" id="IPR001611">
    <property type="entry name" value="Leu-rich_rpt"/>
</dbReference>
<feature type="domain" description="Disease resistance R13L4/SHOC-2-like LRR" evidence="16">
    <location>
        <begin position="112"/>
        <end position="252"/>
    </location>
</feature>
<dbReference type="FunFam" id="3.80.10.10:FF:001347">
    <property type="entry name" value="LRR receptor-like serine/threonine-protein kinase GSO2"/>
    <property type="match status" value="1"/>
</dbReference>
<name>A0ABC8WIS7_9POAL</name>
<evidence type="ECO:0008006" key="19">
    <source>
        <dbReference type="Google" id="ProtNLM"/>
    </source>
</evidence>
<feature type="domain" description="Leucine-rich repeat-containing N-terminal plant-type" evidence="15">
    <location>
        <begin position="36"/>
        <end position="73"/>
    </location>
</feature>
<evidence type="ECO:0000256" key="12">
    <source>
        <dbReference type="ARBA" id="ARBA00023180"/>
    </source>
</evidence>
<evidence type="ECO:0000259" key="15">
    <source>
        <dbReference type="Pfam" id="PF08263"/>
    </source>
</evidence>
<keyword evidence="3" id="KW-1003">Cell membrane</keyword>
<dbReference type="SUPFAM" id="SSF52047">
    <property type="entry name" value="RNI-like"/>
    <property type="match status" value="1"/>
</dbReference>
<dbReference type="Pfam" id="PF12799">
    <property type="entry name" value="LRR_4"/>
    <property type="match status" value="1"/>
</dbReference>
<dbReference type="Pfam" id="PF00560">
    <property type="entry name" value="LRR_1"/>
    <property type="match status" value="8"/>
</dbReference>
<keyword evidence="10 13" id="KW-0472">Membrane</keyword>
<keyword evidence="8" id="KW-0677">Repeat</keyword>
<keyword evidence="6 13" id="KW-0812">Transmembrane</keyword>
<keyword evidence="7 14" id="KW-0732">Signal</keyword>
<sequence length="971" mass="108569">MFLETEGVLLIFFLAPTVASSSVPSAETFDGSCIAAERYALLSFKAGVTSDPSGRLRSWRGQDCCRWYGVRCSTRTGHVVKLDLRNRFFADDYLFGDEDPVRWLHGQISSSLLAFQHLKYLDLSGNILGTNMPIPEFIGSLKSLTYLDLSGMNFSGRVPPQLGNLTKLVHLDIEVDYYGSHAYSSDVSWLGSLHSLEYLDMSGVDLSAVVDWVHAVNTLPNLKVLHLSSCILNSSTASLLHHNLTVLEKLDLSGNPFNSPVAPNWYWDVTSLKSLDISFCGLSGPFPGELGNLTMLETLDMRWNNIEGMIPSTLENLCSLRTVYFGGNNIGGDITDLIERLPKCSWNSLQELYLMEANITGTALKSVLNFTTLSKLDVSNNRLSGSVPLELMAMYVYIAGGHGERKKLRSAFTSRTYNIAPGLAYFRQQTARRTTEEHFAGLVNLKYIVLSNNHLQFLVNSDWEPPFNLEAAYFSSCHMGPQVPNWLRWQKNIIELHLSDAGLIGRIPDWFWTTFSNAAYLELSYNQISGELPLNLEFMSVRELRLQSNQLSGSVPPHLPRGIRILDISENSLNGQLPSNFGAPYLYIALLFSNCISGIIPESICRWPQLQVLDLANNQLSRGLPDCGNNELKHWNQSTNNSSRVNSSSSYNMEIRILLLNNNSLSGGFPLFLKQCKNLRFLDLTLNKFSGKLPSWISEDMPSLVILRLRSNNFSGHIPIETTRLFSLQILDLANNTFYGVIPQSLENLKALTTTDVALHDLDNPFEELYYTAYTYFYYTSLFNDSLSLVTKGQVLDYRENVIYFMSIDLSCNRLAGQIPEEIGSLLGLINLNLSSNLLNGNIPYKIGNLQSLESLDLSNNQLSGEIPWRLSNLTSLSCLNLSYNNLSGRIPSGHQLDTLKTDDPASMYIGNPDLCGHPLPKVCPGDQPTQDDPVRWHEDGNTQMDFHLGLTVGFLVGLWIIFCGLLFKKT</sequence>
<evidence type="ECO:0000256" key="11">
    <source>
        <dbReference type="ARBA" id="ARBA00023170"/>
    </source>
</evidence>
<dbReference type="InterPro" id="IPR025875">
    <property type="entry name" value="Leu-rich_rpt_4"/>
</dbReference>
<dbReference type="PANTHER" id="PTHR48063:SF108">
    <property type="entry name" value="LEUCINE-RICH REPEAT-CONTAINING N-TERMINAL PLANT-TYPE DOMAIN-CONTAINING PROTEIN"/>
    <property type="match status" value="1"/>
</dbReference>
<dbReference type="Proteomes" id="UP001497457">
    <property type="component" value="Chromosome 12b"/>
</dbReference>
<dbReference type="InterPro" id="IPR055414">
    <property type="entry name" value="LRR_R13L4/SHOC2-like"/>
</dbReference>
<dbReference type="InterPro" id="IPR046956">
    <property type="entry name" value="RLP23-like"/>
</dbReference>
<evidence type="ECO:0000256" key="8">
    <source>
        <dbReference type="ARBA" id="ARBA00022737"/>
    </source>
</evidence>
<feature type="signal peptide" evidence="14">
    <location>
        <begin position="1"/>
        <end position="21"/>
    </location>
</feature>
<evidence type="ECO:0000256" key="9">
    <source>
        <dbReference type="ARBA" id="ARBA00022989"/>
    </source>
</evidence>
<dbReference type="FunFam" id="3.80.10.10:FF:000041">
    <property type="entry name" value="LRR receptor-like serine/threonine-protein kinase ERECTA"/>
    <property type="match status" value="1"/>
</dbReference>
<evidence type="ECO:0000313" key="17">
    <source>
        <dbReference type="EMBL" id="CAL4910686.1"/>
    </source>
</evidence>
<reference evidence="17" key="1">
    <citation type="submission" date="2024-10" db="EMBL/GenBank/DDBJ databases">
        <authorList>
            <person name="Ryan C."/>
        </authorList>
    </citation>
    <scope>NUCLEOTIDE SEQUENCE [LARGE SCALE GENOMIC DNA]</scope>
</reference>
<gene>
    <name evidence="17" type="ORF">URODEC1_LOCUS14517</name>
</gene>
<dbReference type="InterPro" id="IPR003591">
    <property type="entry name" value="Leu-rich_rpt_typical-subtyp"/>
</dbReference>
<keyword evidence="4" id="KW-0433">Leucine-rich repeat</keyword>
<dbReference type="InterPro" id="IPR013210">
    <property type="entry name" value="LRR_N_plant-typ"/>
</dbReference>
<dbReference type="SUPFAM" id="SSF52058">
    <property type="entry name" value="L domain-like"/>
    <property type="match status" value="1"/>
</dbReference>
<dbReference type="Pfam" id="PF23598">
    <property type="entry name" value="LRR_14"/>
    <property type="match status" value="1"/>
</dbReference>
<dbReference type="PANTHER" id="PTHR48063">
    <property type="entry name" value="LRR RECEPTOR-LIKE KINASE"/>
    <property type="match status" value="1"/>
</dbReference>
<dbReference type="Gene3D" id="3.80.10.10">
    <property type="entry name" value="Ribonuclease Inhibitor"/>
    <property type="match status" value="5"/>
</dbReference>
<dbReference type="GO" id="GO:0009742">
    <property type="term" value="P:brassinosteroid mediated signaling pathway"/>
    <property type="evidence" value="ECO:0007669"/>
    <property type="project" value="UniProtKB-KW"/>
</dbReference>
<evidence type="ECO:0000256" key="7">
    <source>
        <dbReference type="ARBA" id="ARBA00022729"/>
    </source>
</evidence>
<evidence type="ECO:0000256" key="13">
    <source>
        <dbReference type="SAM" id="Phobius"/>
    </source>
</evidence>
<dbReference type="FunFam" id="3.80.10.10:FF:000649">
    <property type="entry name" value="Leucine Rich Repeat family protein"/>
    <property type="match status" value="1"/>
</dbReference>
<evidence type="ECO:0000256" key="3">
    <source>
        <dbReference type="ARBA" id="ARBA00022475"/>
    </source>
</evidence>
<evidence type="ECO:0000256" key="1">
    <source>
        <dbReference type="ARBA" id="ARBA00004251"/>
    </source>
</evidence>
<feature type="transmembrane region" description="Helical" evidence="13">
    <location>
        <begin position="947"/>
        <end position="968"/>
    </location>
</feature>
<evidence type="ECO:0000256" key="10">
    <source>
        <dbReference type="ARBA" id="ARBA00023136"/>
    </source>
</evidence>
<dbReference type="GO" id="GO:0005886">
    <property type="term" value="C:plasma membrane"/>
    <property type="evidence" value="ECO:0007669"/>
    <property type="project" value="UniProtKB-SubCell"/>
</dbReference>
<dbReference type="SMART" id="SM00369">
    <property type="entry name" value="LRR_TYP"/>
    <property type="match status" value="9"/>
</dbReference>
<proteinExistence type="inferred from homology"/>
<organism evidence="17 18">
    <name type="scientific">Urochloa decumbens</name>
    <dbReference type="NCBI Taxonomy" id="240449"/>
    <lineage>
        <taxon>Eukaryota</taxon>
        <taxon>Viridiplantae</taxon>
        <taxon>Streptophyta</taxon>
        <taxon>Embryophyta</taxon>
        <taxon>Tracheophyta</taxon>
        <taxon>Spermatophyta</taxon>
        <taxon>Magnoliopsida</taxon>
        <taxon>Liliopsida</taxon>
        <taxon>Poales</taxon>
        <taxon>Poaceae</taxon>
        <taxon>PACMAD clade</taxon>
        <taxon>Panicoideae</taxon>
        <taxon>Panicodae</taxon>
        <taxon>Paniceae</taxon>
        <taxon>Melinidinae</taxon>
        <taxon>Urochloa</taxon>
    </lineage>
</organism>
<comment type="subcellular location">
    <subcellularLocation>
        <location evidence="1">Cell membrane</location>
        <topology evidence="1">Single-pass type I membrane protein</topology>
    </subcellularLocation>
</comment>
<evidence type="ECO:0000313" key="18">
    <source>
        <dbReference type="Proteomes" id="UP001497457"/>
    </source>
</evidence>
<dbReference type="InterPro" id="IPR032675">
    <property type="entry name" value="LRR_dom_sf"/>
</dbReference>
<dbReference type="PRINTS" id="PR00019">
    <property type="entry name" value="LEURICHRPT"/>
</dbReference>
<dbReference type="EMBL" id="OZ075122">
    <property type="protein sequence ID" value="CAL4910686.1"/>
    <property type="molecule type" value="Genomic_DNA"/>
</dbReference>
<dbReference type="AlphaFoldDB" id="A0ABC8WIS7"/>
<evidence type="ECO:0000256" key="14">
    <source>
        <dbReference type="SAM" id="SignalP"/>
    </source>
</evidence>
<accession>A0ABC8WIS7</accession>
<evidence type="ECO:0000259" key="16">
    <source>
        <dbReference type="Pfam" id="PF23598"/>
    </source>
</evidence>
<dbReference type="Pfam" id="PF08263">
    <property type="entry name" value="LRRNT_2"/>
    <property type="match status" value="1"/>
</dbReference>
<keyword evidence="9 13" id="KW-1133">Transmembrane helix</keyword>
<keyword evidence="18" id="KW-1185">Reference proteome</keyword>
<evidence type="ECO:0000256" key="5">
    <source>
        <dbReference type="ARBA" id="ARBA00022626"/>
    </source>
</evidence>
<keyword evidence="11" id="KW-0675">Receptor</keyword>
<evidence type="ECO:0000256" key="6">
    <source>
        <dbReference type="ARBA" id="ARBA00022692"/>
    </source>
</evidence>
<comment type="similarity">
    <text evidence="2">Belongs to the RLP family.</text>
</comment>
<feature type="chain" id="PRO_5044804486" description="Leucine-rich repeat-containing N-terminal plant-type domain-containing protein" evidence="14">
    <location>
        <begin position="22"/>
        <end position="971"/>
    </location>
</feature>
<dbReference type="PROSITE" id="PS51450">
    <property type="entry name" value="LRR"/>
    <property type="match status" value="1"/>
</dbReference>
<dbReference type="FunFam" id="3.80.10.10:FF:000111">
    <property type="entry name" value="LRR receptor-like serine/threonine-protein kinase ERECTA"/>
    <property type="match status" value="1"/>
</dbReference>
<keyword evidence="12" id="KW-0325">Glycoprotein</keyword>